<evidence type="ECO:0000313" key="1">
    <source>
        <dbReference type="EMBL" id="KAF5844879.1"/>
    </source>
</evidence>
<organism evidence="1 2">
    <name type="scientific">Cochliobolus sativus</name>
    <name type="common">Common root rot and spot blotch fungus</name>
    <name type="synonym">Bipolaris sorokiniana</name>
    <dbReference type="NCBI Taxonomy" id="45130"/>
    <lineage>
        <taxon>Eukaryota</taxon>
        <taxon>Fungi</taxon>
        <taxon>Dikarya</taxon>
        <taxon>Ascomycota</taxon>
        <taxon>Pezizomycotina</taxon>
        <taxon>Dothideomycetes</taxon>
        <taxon>Pleosporomycetidae</taxon>
        <taxon>Pleosporales</taxon>
        <taxon>Pleosporineae</taxon>
        <taxon>Pleosporaceae</taxon>
        <taxon>Bipolaris</taxon>
    </lineage>
</organism>
<proteinExistence type="predicted"/>
<dbReference type="SUPFAM" id="SSF63825">
    <property type="entry name" value="YWTD domain"/>
    <property type="match status" value="1"/>
</dbReference>
<dbReference type="AlphaFoldDB" id="A0A8H5ZAW4"/>
<dbReference type="InterPro" id="IPR011042">
    <property type="entry name" value="6-blade_b-propeller_TolB-like"/>
</dbReference>
<dbReference type="OMA" id="PIPRWPT"/>
<dbReference type="Proteomes" id="UP000624244">
    <property type="component" value="Unassembled WGS sequence"/>
</dbReference>
<protein>
    <submittedName>
        <fullName evidence="1">Uncharacterized protein</fullName>
    </submittedName>
</protein>
<comment type="caution">
    <text evidence="1">The sequence shown here is derived from an EMBL/GenBank/DDBJ whole genome shotgun (WGS) entry which is preliminary data.</text>
</comment>
<dbReference type="InterPro" id="IPR000033">
    <property type="entry name" value="LDLR_classB_rpt"/>
</dbReference>
<evidence type="ECO:0000313" key="2">
    <source>
        <dbReference type="Proteomes" id="UP000624244"/>
    </source>
</evidence>
<dbReference type="EMBL" id="WNKQ01000021">
    <property type="protein sequence ID" value="KAF5844879.1"/>
    <property type="molecule type" value="Genomic_DNA"/>
</dbReference>
<reference evidence="1" key="1">
    <citation type="submission" date="2019-11" db="EMBL/GenBank/DDBJ databases">
        <title>Bipolaris sorokiniana Genome sequencing.</title>
        <authorList>
            <person name="Wang H."/>
        </authorList>
    </citation>
    <scope>NUCLEOTIDE SEQUENCE</scope>
</reference>
<sequence length="378" mass="41026">MARYPEYSTLISVLCAMLFLSVFTLFQLSTALPRLHPRASQYLVVLDTGVGHRSTPIPRWPTSLRRINTDGTNAANLTQFGVVVSDPNTLEQPILAYALAYSPSTSSFFSVTGRGVVRTNIDGGNLEYILTKESDSSSQIVSITAAEQSQKLYYGDSNTGLIYSSNYDGSNIAVFRNVSQGLTFFSEDYSYANTHAGGIVVDEARGWLYWSSVSDGSIRRILLSGEGQEQVLVTGLDKPGQLRIAGTSLFFAERGSWGSSPTAIKYLDRMIDQLPASPTSPNLAVPTGTLISSTQSSLFTEIDYTGEKLTLGIESFVVYRNGVEQIVYFAVNSAGRTSFGKIVETVWRGSGGSRGPVFKVLNAETREVGIPVGLEHIL</sequence>
<name>A0A8H5ZAW4_COCSA</name>
<gene>
    <name evidence="1" type="ORF">GGP41_008771</name>
</gene>
<dbReference type="Gene3D" id="2.120.10.30">
    <property type="entry name" value="TolB, C-terminal domain"/>
    <property type="match status" value="1"/>
</dbReference>
<accession>A0A8H5ZAW4</accession>
<dbReference type="SMART" id="SM00135">
    <property type="entry name" value="LY"/>
    <property type="match status" value="2"/>
</dbReference>